<accession>A0ABY5V1Z2</accession>
<dbReference type="GeneID" id="82890681"/>
<dbReference type="PANTHER" id="PTHR46193:SF18">
    <property type="entry name" value="HEXITOL PHOSPHATASE B"/>
    <property type="match status" value="1"/>
</dbReference>
<reference evidence="6" key="1">
    <citation type="journal article" date="2022" name="Cell">
        <title>Design, construction, and in vivo augmentation of a complex gut microbiome.</title>
        <authorList>
            <person name="Cheng A.G."/>
            <person name="Ho P.Y."/>
            <person name="Aranda-Diaz A."/>
            <person name="Jain S."/>
            <person name="Yu F.B."/>
            <person name="Meng X."/>
            <person name="Wang M."/>
            <person name="Iakiviak M."/>
            <person name="Nagashima K."/>
            <person name="Zhao A."/>
            <person name="Murugkar P."/>
            <person name="Patil A."/>
            <person name="Atabakhsh K."/>
            <person name="Weakley A."/>
            <person name="Yan J."/>
            <person name="Brumbaugh A.R."/>
            <person name="Higginbottom S."/>
            <person name="Dimas A."/>
            <person name="Shiver A.L."/>
            <person name="Deutschbauer A."/>
            <person name="Neff N."/>
            <person name="Sonnenburg J.L."/>
            <person name="Huang K.C."/>
            <person name="Fischbach M.A."/>
        </authorList>
    </citation>
    <scope>NUCLEOTIDE SEQUENCE</scope>
    <source>
        <strain evidence="6">AP11</strain>
    </source>
</reference>
<comment type="similarity">
    <text evidence="2">Belongs to the HAD-like hydrolase superfamily. CbbY/CbbZ/Gph/YieH family.</text>
</comment>
<dbReference type="Gene3D" id="3.40.50.1000">
    <property type="entry name" value="HAD superfamily/HAD-like"/>
    <property type="match status" value="1"/>
</dbReference>
<dbReference type="InterPro" id="IPR023214">
    <property type="entry name" value="HAD_sf"/>
</dbReference>
<dbReference type="Proteomes" id="UP001059295">
    <property type="component" value="Chromosome"/>
</dbReference>
<evidence type="ECO:0000256" key="1">
    <source>
        <dbReference type="ARBA" id="ARBA00001946"/>
    </source>
</evidence>
<evidence type="ECO:0000256" key="5">
    <source>
        <dbReference type="ARBA" id="ARBA00023277"/>
    </source>
</evidence>
<dbReference type="EMBL" id="CP102294">
    <property type="protein sequence ID" value="UWN57774.1"/>
    <property type="molecule type" value="Genomic_DNA"/>
</dbReference>
<comment type="cofactor">
    <cofactor evidence="1">
        <name>Mg(2+)</name>
        <dbReference type="ChEBI" id="CHEBI:18420"/>
    </cofactor>
</comment>
<proteinExistence type="inferred from homology"/>
<keyword evidence="3" id="KW-0479">Metal-binding</keyword>
<dbReference type="CDD" id="cd07505">
    <property type="entry name" value="HAD_BPGM-like"/>
    <property type="match status" value="1"/>
</dbReference>
<dbReference type="Gene3D" id="1.10.150.240">
    <property type="entry name" value="Putative phosphatase, domain 2"/>
    <property type="match status" value="1"/>
</dbReference>
<gene>
    <name evidence="6" type="ORF">NQ491_03065</name>
</gene>
<evidence type="ECO:0000256" key="4">
    <source>
        <dbReference type="ARBA" id="ARBA00022842"/>
    </source>
</evidence>
<name>A0ABY5V1Z2_9BACT</name>
<dbReference type="RefSeq" id="WP_019244794.1">
    <property type="nucleotide sequence ID" value="NZ_CAPH01000003.1"/>
</dbReference>
<dbReference type="SFLD" id="SFLDG01129">
    <property type="entry name" value="C1.5:_HAD__Beta-PGM__Phosphata"/>
    <property type="match status" value="1"/>
</dbReference>
<organism evidence="6 7">
    <name type="scientific">Alistipes ihumii AP11</name>
    <dbReference type="NCBI Taxonomy" id="1211813"/>
    <lineage>
        <taxon>Bacteria</taxon>
        <taxon>Pseudomonadati</taxon>
        <taxon>Bacteroidota</taxon>
        <taxon>Bacteroidia</taxon>
        <taxon>Bacteroidales</taxon>
        <taxon>Rikenellaceae</taxon>
        <taxon>Alistipes</taxon>
    </lineage>
</organism>
<evidence type="ECO:0000313" key="7">
    <source>
        <dbReference type="Proteomes" id="UP001059295"/>
    </source>
</evidence>
<evidence type="ECO:0000256" key="2">
    <source>
        <dbReference type="ARBA" id="ARBA00006171"/>
    </source>
</evidence>
<dbReference type="Pfam" id="PF00702">
    <property type="entry name" value="Hydrolase"/>
    <property type="match status" value="1"/>
</dbReference>
<dbReference type="SFLD" id="SFLDS00003">
    <property type="entry name" value="Haloacid_Dehalogenase"/>
    <property type="match status" value="1"/>
</dbReference>
<dbReference type="InterPro" id="IPR006439">
    <property type="entry name" value="HAD-SF_hydro_IA"/>
</dbReference>
<dbReference type="InterPro" id="IPR023198">
    <property type="entry name" value="PGP-like_dom2"/>
</dbReference>
<protein>
    <submittedName>
        <fullName evidence="6">HAD family phosphatase</fullName>
    </submittedName>
</protein>
<sequence length="229" mass="26484">MAYDGIIFDFNGTLFFDSDKQEQAWHTVSRQLRGKGFTSEEMYERVHGRSSRSIFEYLLRKPLTQEQVWELIERKETIYRELCLQDEERFRLAPGAAELLDWLCEHDIPHTIATASEIRNVRFFREHFGLDRWFDPRRIVYDDGTFSGKPAPDIYLRAAERIGLSPSRCIVAEDARSGIEAARRAGAGMIVAVASTMDRGTVGRIEGVDVVIDRFDRLDRNLFVQYPKA</sequence>
<keyword evidence="4" id="KW-0460">Magnesium</keyword>
<evidence type="ECO:0000256" key="3">
    <source>
        <dbReference type="ARBA" id="ARBA00022723"/>
    </source>
</evidence>
<keyword evidence="7" id="KW-1185">Reference proteome</keyword>
<evidence type="ECO:0000313" key="6">
    <source>
        <dbReference type="EMBL" id="UWN57774.1"/>
    </source>
</evidence>
<dbReference type="SUPFAM" id="SSF56784">
    <property type="entry name" value="HAD-like"/>
    <property type="match status" value="1"/>
</dbReference>
<dbReference type="InterPro" id="IPR051600">
    <property type="entry name" value="Beta-PGM-like"/>
</dbReference>
<dbReference type="InterPro" id="IPR036412">
    <property type="entry name" value="HAD-like_sf"/>
</dbReference>
<dbReference type="NCBIfam" id="TIGR01509">
    <property type="entry name" value="HAD-SF-IA-v3"/>
    <property type="match status" value="1"/>
</dbReference>
<keyword evidence="5" id="KW-0119">Carbohydrate metabolism</keyword>
<dbReference type="PANTHER" id="PTHR46193">
    <property type="entry name" value="6-PHOSPHOGLUCONATE PHOSPHATASE"/>
    <property type="match status" value="1"/>
</dbReference>